<evidence type="ECO:0000256" key="4">
    <source>
        <dbReference type="ARBA" id="ARBA00022692"/>
    </source>
</evidence>
<evidence type="ECO:0000313" key="9">
    <source>
        <dbReference type="Proteomes" id="UP001196413"/>
    </source>
</evidence>
<dbReference type="GO" id="GO:0016324">
    <property type="term" value="C:apical plasma membrane"/>
    <property type="evidence" value="ECO:0007669"/>
    <property type="project" value="UniProtKB-SubCell"/>
</dbReference>
<gene>
    <name evidence="8" type="ORF">KIN20_024162</name>
</gene>
<keyword evidence="4 7" id="KW-0812">Transmembrane</keyword>
<dbReference type="AlphaFoldDB" id="A0AAD5MT27"/>
<feature type="transmembrane region" description="Helical" evidence="7">
    <location>
        <begin position="57"/>
        <end position="74"/>
    </location>
</feature>
<dbReference type="Proteomes" id="UP001196413">
    <property type="component" value="Unassembled WGS sequence"/>
</dbReference>
<evidence type="ECO:0000256" key="1">
    <source>
        <dbReference type="ARBA" id="ARBA00004424"/>
    </source>
</evidence>
<evidence type="ECO:0000256" key="5">
    <source>
        <dbReference type="ARBA" id="ARBA00022989"/>
    </source>
</evidence>
<dbReference type="InterPro" id="IPR003841">
    <property type="entry name" value="Na/Pi_transpt"/>
</dbReference>
<evidence type="ECO:0000256" key="6">
    <source>
        <dbReference type="ARBA" id="ARBA00023136"/>
    </source>
</evidence>
<comment type="caution">
    <text evidence="8">The sequence shown here is derived from an EMBL/GenBank/DDBJ whole genome shotgun (WGS) entry which is preliminary data.</text>
</comment>
<keyword evidence="5 7" id="KW-1133">Transmembrane helix</keyword>
<evidence type="ECO:0000313" key="8">
    <source>
        <dbReference type="EMBL" id="KAJ1364142.1"/>
    </source>
</evidence>
<accession>A0AAD5MT27</accession>
<dbReference type="EMBL" id="JAHQIW010004878">
    <property type="protein sequence ID" value="KAJ1364142.1"/>
    <property type="molecule type" value="Genomic_DNA"/>
</dbReference>
<keyword evidence="6 7" id="KW-0472">Membrane</keyword>
<dbReference type="GO" id="GO:0044341">
    <property type="term" value="P:sodium-dependent phosphate transport"/>
    <property type="evidence" value="ECO:0007669"/>
    <property type="project" value="InterPro"/>
</dbReference>
<keyword evidence="3" id="KW-1003">Cell membrane</keyword>
<protein>
    <submittedName>
        <fullName evidence="8">Uncharacterized protein</fullName>
    </submittedName>
</protein>
<organism evidence="8 9">
    <name type="scientific">Parelaphostrongylus tenuis</name>
    <name type="common">Meningeal worm</name>
    <dbReference type="NCBI Taxonomy" id="148309"/>
    <lineage>
        <taxon>Eukaryota</taxon>
        <taxon>Metazoa</taxon>
        <taxon>Ecdysozoa</taxon>
        <taxon>Nematoda</taxon>
        <taxon>Chromadorea</taxon>
        <taxon>Rhabditida</taxon>
        <taxon>Rhabditina</taxon>
        <taxon>Rhabditomorpha</taxon>
        <taxon>Strongyloidea</taxon>
        <taxon>Metastrongylidae</taxon>
        <taxon>Parelaphostrongylus</taxon>
    </lineage>
</organism>
<name>A0AAD5MT27_PARTN</name>
<dbReference type="PANTHER" id="PTHR10010">
    <property type="entry name" value="SOLUTE CARRIER FAMILY 34 SODIUM PHOSPHATE , MEMBER 2-RELATED"/>
    <property type="match status" value="1"/>
</dbReference>
<dbReference type="Pfam" id="PF02690">
    <property type="entry name" value="Na_Pi_cotrans"/>
    <property type="match status" value="1"/>
</dbReference>
<keyword evidence="9" id="KW-1185">Reference proteome</keyword>
<dbReference type="PANTHER" id="PTHR10010:SF46">
    <property type="entry name" value="SODIUM-DEPENDENT PHOSPHATE TRANSPORT PROTEIN 2B"/>
    <property type="match status" value="1"/>
</dbReference>
<proteinExistence type="inferred from homology"/>
<feature type="transmembrane region" description="Helical" evidence="7">
    <location>
        <begin position="139"/>
        <end position="158"/>
    </location>
</feature>
<sequence>MDRICYYSLTGIRFTGICIILFLYICSLSNISTAFSLLGSRGLGKAIKESPLVNDPISAVVVGMLATVILQSATTTTNILIQSTNIFSASLTPLVGSGVITLEQMYPLILGANIGGSFSAVLAALTADGSRFEKTLHMALCQVIYNIIGTFMFYLIPWTRKLPIFLAKQLGETTDQLNEMMLPSLGVDKNDDEVIVACHLAYPSRYMKCYSGALPPLLRTWKWLPVHLRSLKPYDQLMTNIFTSIPLFGNFFRKGSTNTSANSTDSVNMMIKLSAHSRV</sequence>
<comment type="similarity">
    <text evidence="2">Belongs to the SLC34A transporter family.</text>
</comment>
<feature type="transmembrane region" description="Helical" evidence="7">
    <location>
        <begin position="12"/>
        <end position="37"/>
    </location>
</feature>
<comment type="subcellular location">
    <subcellularLocation>
        <location evidence="1">Apical cell membrane</location>
        <topology evidence="1">Multi-pass membrane protein</topology>
    </subcellularLocation>
</comment>
<reference evidence="8" key="1">
    <citation type="submission" date="2021-06" db="EMBL/GenBank/DDBJ databases">
        <title>Parelaphostrongylus tenuis whole genome reference sequence.</title>
        <authorList>
            <person name="Garwood T.J."/>
            <person name="Larsen P.A."/>
            <person name="Fountain-Jones N.M."/>
            <person name="Garbe J.R."/>
            <person name="Macchietto M.G."/>
            <person name="Kania S.A."/>
            <person name="Gerhold R.W."/>
            <person name="Richards J.E."/>
            <person name="Wolf T.M."/>
        </authorList>
    </citation>
    <scope>NUCLEOTIDE SEQUENCE</scope>
    <source>
        <strain evidence="8">MNPRO001-30</strain>
        <tissue evidence="8">Meninges</tissue>
    </source>
</reference>
<evidence type="ECO:0000256" key="7">
    <source>
        <dbReference type="SAM" id="Phobius"/>
    </source>
</evidence>
<evidence type="ECO:0000256" key="2">
    <source>
        <dbReference type="ARBA" id="ARBA00005808"/>
    </source>
</evidence>
<dbReference type="GO" id="GO:0005436">
    <property type="term" value="F:sodium:phosphate symporter activity"/>
    <property type="evidence" value="ECO:0007669"/>
    <property type="project" value="InterPro"/>
</dbReference>
<evidence type="ECO:0000256" key="3">
    <source>
        <dbReference type="ARBA" id="ARBA00022475"/>
    </source>
</evidence>